<evidence type="ECO:0000256" key="2">
    <source>
        <dbReference type="SAM" id="Phobius"/>
    </source>
</evidence>
<feature type="transmembrane region" description="Helical" evidence="2">
    <location>
        <begin position="262"/>
        <end position="286"/>
    </location>
</feature>
<name>A0A8X7T615_9BASI</name>
<dbReference type="EMBL" id="LWDG02000062">
    <property type="protein sequence ID" value="KAE8270131.1"/>
    <property type="molecule type" value="Genomic_DNA"/>
</dbReference>
<organism evidence="3 4">
    <name type="scientific">Tilletia walkeri</name>
    <dbReference type="NCBI Taxonomy" id="117179"/>
    <lineage>
        <taxon>Eukaryota</taxon>
        <taxon>Fungi</taxon>
        <taxon>Dikarya</taxon>
        <taxon>Basidiomycota</taxon>
        <taxon>Ustilaginomycotina</taxon>
        <taxon>Exobasidiomycetes</taxon>
        <taxon>Tilletiales</taxon>
        <taxon>Tilletiaceae</taxon>
        <taxon>Tilletia</taxon>
    </lineage>
</organism>
<feature type="transmembrane region" description="Helical" evidence="2">
    <location>
        <begin position="164"/>
        <end position="185"/>
    </location>
</feature>
<evidence type="ECO:0000313" key="3">
    <source>
        <dbReference type="EMBL" id="KAE8270131.1"/>
    </source>
</evidence>
<keyword evidence="4" id="KW-1185">Reference proteome</keyword>
<sequence length="424" mass="45046">MSSFSPTSSTSSMLDSAIPPTAPSESAADDASGPSSTSTDSGPGDMSSGATTAASMSGALGDPTASVAAAPLNAFQQNLIDSGNIIGGVPTPHDTNPSAALFTAYLVFLAILGIRSLFRRTSSSVDFRVFCFLVVRIVTFAMRFGLSQEDATDPEKGTLIGEGVLMLMGPLLLMSPLLTVVVNIATPTLDALKARADVERSVEGGSRRPGGGSQFFLKHLPQVFQVIIGICAVLLAVVAIRFRRALKGEHEAQKEVRHIKAVTSLVLSIITIFTLLIIIVLWAKIISAGKTEYYIGTNGRSRKTKGYKVQAFLATIIAIVTAVFMMYRVIQGHVAIDSRVNKFKLFWCLYVAPETFVALIFVLYCFPALPREEIVIVPGGNLTGSDSDGNNSAAPSMRTVGRNGSITSMSRTSSMGSSIRYNKS</sequence>
<dbReference type="AlphaFoldDB" id="A0A8X7T615"/>
<feature type="transmembrane region" description="Helical" evidence="2">
    <location>
        <begin position="99"/>
        <end position="118"/>
    </location>
</feature>
<reference evidence="3" key="1">
    <citation type="submission" date="2016-04" db="EMBL/GenBank/DDBJ databases">
        <authorList>
            <person name="Nguyen H.D."/>
            <person name="Samba Siva P."/>
            <person name="Cullis J."/>
            <person name="Levesque C.A."/>
            <person name="Hambleton S."/>
        </authorList>
    </citation>
    <scope>NUCLEOTIDE SEQUENCE</scope>
    <source>
        <strain evidence="3">DAOMC 236422</strain>
    </source>
</reference>
<keyword evidence="2" id="KW-0472">Membrane</keyword>
<gene>
    <name evidence="3" type="ORF">A4X09_0g2198</name>
</gene>
<proteinExistence type="predicted"/>
<evidence type="ECO:0000256" key="1">
    <source>
        <dbReference type="SAM" id="MobiDB-lite"/>
    </source>
</evidence>
<feature type="region of interest" description="Disordered" evidence="1">
    <location>
        <begin position="1"/>
        <end position="57"/>
    </location>
</feature>
<accession>A0A8X7T615</accession>
<keyword evidence="2" id="KW-0812">Transmembrane</keyword>
<protein>
    <submittedName>
        <fullName evidence="3">Uncharacterized protein</fullName>
    </submittedName>
</protein>
<feature type="compositionally biased region" description="Low complexity" evidence="1">
    <location>
        <begin position="1"/>
        <end position="12"/>
    </location>
</feature>
<feature type="compositionally biased region" description="Low complexity" evidence="1">
    <location>
        <begin position="23"/>
        <end position="57"/>
    </location>
</feature>
<comment type="caution">
    <text evidence="3">The sequence shown here is derived from an EMBL/GenBank/DDBJ whole genome shotgun (WGS) entry which is preliminary data.</text>
</comment>
<feature type="region of interest" description="Disordered" evidence="1">
    <location>
        <begin position="403"/>
        <end position="424"/>
    </location>
</feature>
<feature type="transmembrane region" description="Helical" evidence="2">
    <location>
        <begin position="347"/>
        <end position="366"/>
    </location>
</feature>
<feature type="compositionally biased region" description="Low complexity" evidence="1">
    <location>
        <begin position="404"/>
        <end position="424"/>
    </location>
</feature>
<keyword evidence="2" id="KW-1133">Transmembrane helix</keyword>
<dbReference type="Proteomes" id="UP000078113">
    <property type="component" value="Unassembled WGS sequence"/>
</dbReference>
<evidence type="ECO:0000313" key="4">
    <source>
        <dbReference type="Proteomes" id="UP000078113"/>
    </source>
</evidence>
<feature type="transmembrane region" description="Helical" evidence="2">
    <location>
        <begin position="223"/>
        <end position="242"/>
    </location>
</feature>
<reference evidence="3" key="2">
    <citation type="journal article" date="2019" name="IMA Fungus">
        <title>Genome sequencing and comparison of five Tilletia species to identify candidate genes for the detection of regulated species infecting wheat.</title>
        <authorList>
            <person name="Nguyen H.D.T."/>
            <person name="Sultana T."/>
            <person name="Kesanakurti P."/>
            <person name="Hambleton S."/>
        </authorList>
    </citation>
    <scope>NUCLEOTIDE SEQUENCE</scope>
    <source>
        <strain evidence="3">DAOMC 236422</strain>
    </source>
</reference>
<feature type="transmembrane region" description="Helical" evidence="2">
    <location>
        <begin position="307"/>
        <end position="327"/>
    </location>
</feature>